<dbReference type="InParanoid" id="A7RMX0"/>
<dbReference type="EMBL" id="DS469521">
    <property type="protein sequence ID" value="EDO47219.1"/>
    <property type="molecule type" value="Genomic_DNA"/>
</dbReference>
<dbReference type="GO" id="GO:0061630">
    <property type="term" value="F:ubiquitin protein ligase activity"/>
    <property type="evidence" value="ECO:0000318"/>
    <property type="project" value="GO_Central"/>
</dbReference>
<dbReference type="PhylomeDB" id="A7RMX0"/>
<organism evidence="3 4">
    <name type="scientific">Nematostella vectensis</name>
    <name type="common">Starlet sea anemone</name>
    <dbReference type="NCBI Taxonomy" id="45351"/>
    <lineage>
        <taxon>Eukaryota</taxon>
        <taxon>Metazoa</taxon>
        <taxon>Cnidaria</taxon>
        <taxon>Anthozoa</taxon>
        <taxon>Hexacorallia</taxon>
        <taxon>Actiniaria</taxon>
        <taxon>Edwardsiidae</taxon>
        <taxon>Nematostella</taxon>
    </lineage>
</organism>
<dbReference type="PANTHER" id="PTHR24104:SF57">
    <property type="entry name" value="BEE-MILK PROTEIN"/>
    <property type="match status" value="1"/>
</dbReference>
<dbReference type="Proteomes" id="UP000001593">
    <property type="component" value="Unassembled WGS sequence"/>
</dbReference>
<dbReference type="PROSITE" id="PS51125">
    <property type="entry name" value="NHL"/>
    <property type="match status" value="1"/>
</dbReference>
<keyword evidence="4" id="KW-1185">Reference proteome</keyword>
<feature type="repeat" description="NHL" evidence="2">
    <location>
        <begin position="334"/>
        <end position="377"/>
    </location>
</feature>
<dbReference type="OMA" id="ERPHWIA"/>
<dbReference type="InterPro" id="IPR001258">
    <property type="entry name" value="NHL_repeat"/>
</dbReference>
<dbReference type="eggNOG" id="KOG2177">
    <property type="taxonomic scope" value="Eukaryota"/>
</dbReference>
<evidence type="ECO:0000313" key="3">
    <source>
        <dbReference type="EMBL" id="EDO47219.1"/>
    </source>
</evidence>
<dbReference type="GO" id="GO:0000209">
    <property type="term" value="P:protein polyubiquitination"/>
    <property type="evidence" value="ECO:0000318"/>
    <property type="project" value="GO_Central"/>
</dbReference>
<dbReference type="InterPro" id="IPR050952">
    <property type="entry name" value="TRIM-NHL_E3_ligases"/>
</dbReference>
<reference evidence="3 4" key="1">
    <citation type="journal article" date="2007" name="Science">
        <title>Sea anemone genome reveals ancestral eumetazoan gene repertoire and genomic organization.</title>
        <authorList>
            <person name="Putnam N.H."/>
            <person name="Srivastava M."/>
            <person name="Hellsten U."/>
            <person name="Dirks B."/>
            <person name="Chapman J."/>
            <person name="Salamov A."/>
            <person name="Terry A."/>
            <person name="Shapiro H."/>
            <person name="Lindquist E."/>
            <person name="Kapitonov V.V."/>
            <person name="Jurka J."/>
            <person name="Genikhovich G."/>
            <person name="Grigoriev I.V."/>
            <person name="Lucas S.M."/>
            <person name="Steele R.E."/>
            <person name="Finnerty J.R."/>
            <person name="Technau U."/>
            <person name="Martindale M.Q."/>
            <person name="Rokhsar D.S."/>
        </authorList>
    </citation>
    <scope>NUCLEOTIDE SEQUENCE [LARGE SCALE GENOMIC DNA]</scope>
    <source>
        <strain evidence="4">CH2 X CH6</strain>
    </source>
</reference>
<dbReference type="Pfam" id="PF01436">
    <property type="entry name" value="NHL"/>
    <property type="match status" value="1"/>
</dbReference>
<protein>
    <submittedName>
        <fullName evidence="3">Uncharacterized protein</fullName>
    </submittedName>
</protein>
<proteinExistence type="predicted"/>
<name>A7RMX0_NEMVE</name>
<sequence length="415" mass="46861">MAIKQNSAEFASQITTGLRSDDSEGNIQVNKSPLSGEITDHLQERKDIEDIYVHGRWKVRIESKLEALEPVILSIVLQAFENAKHIHKMLVYVKYNGYHIKDVEISKTKVGYKVVFTPITPGNYDVELMIDEVTDKLNLLVQPQALRIIGELLLSVPVKHPRSMAVNKTNTKLALTNYTSHNVALFNLEGELIGKLGLDGVRDRSGRMKWETCPSDLAFIDDVHIAVSCVNSNRITIHDTDSGDTIRSFHTDGNWGIGVDPGEDRIIIVKDVCNKRIQVFTSEAKFLYSMELDALEDDVHISGSIFHDKTFIVSDLRNHVLRVFRQKGLTICKERNIGQRGGKDGELWQPHGVTVDKDDNILVCDTGNHRLHKFNKDGDFIGKSDLIEEPSIIVCLNDGRLLVRDEERETIFIIK</sequence>
<dbReference type="AlphaFoldDB" id="A7RMX0"/>
<evidence type="ECO:0000313" key="4">
    <source>
        <dbReference type="Proteomes" id="UP000001593"/>
    </source>
</evidence>
<dbReference type="InterPro" id="IPR011042">
    <property type="entry name" value="6-blade_b-propeller_TolB-like"/>
</dbReference>
<dbReference type="HOGENOM" id="CLU_662771_0_0_1"/>
<dbReference type="CDD" id="cd05819">
    <property type="entry name" value="NHL"/>
    <property type="match status" value="1"/>
</dbReference>
<dbReference type="PANTHER" id="PTHR24104">
    <property type="entry name" value="E3 UBIQUITIN-PROTEIN LIGASE NHLRC1-RELATED"/>
    <property type="match status" value="1"/>
</dbReference>
<gene>
    <name evidence="3" type="ORF">NEMVEDRAFT_v1g199481</name>
</gene>
<evidence type="ECO:0000256" key="2">
    <source>
        <dbReference type="PROSITE-ProRule" id="PRU00504"/>
    </source>
</evidence>
<dbReference type="SUPFAM" id="SSF101898">
    <property type="entry name" value="NHL repeat"/>
    <property type="match status" value="1"/>
</dbReference>
<dbReference type="OrthoDB" id="252722at2759"/>
<dbReference type="KEGG" id="nve:5519375"/>
<dbReference type="GO" id="GO:0043161">
    <property type="term" value="P:proteasome-mediated ubiquitin-dependent protein catabolic process"/>
    <property type="evidence" value="ECO:0000318"/>
    <property type="project" value="GO_Central"/>
</dbReference>
<accession>A7RMX0</accession>
<evidence type="ECO:0000256" key="1">
    <source>
        <dbReference type="ARBA" id="ARBA00022737"/>
    </source>
</evidence>
<dbReference type="Gene3D" id="2.120.10.30">
    <property type="entry name" value="TolB, C-terminal domain"/>
    <property type="match status" value="2"/>
</dbReference>
<keyword evidence="1" id="KW-0677">Repeat</keyword>